<dbReference type="GO" id="GO:0003700">
    <property type="term" value="F:DNA-binding transcription factor activity"/>
    <property type="evidence" value="ECO:0007669"/>
    <property type="project" value="InterPro"/>
</dbReference>
<reference evidence="5 6" key="1">
    <citation type="submission" date="2015-09" db="EMBL/GenBank/DDBJ databases">
        <authorList>
            <consortium name="Pathogen Informatics"/>
        </authorList>
    </citation>
    <scope>NUCLEOTIDE SEQUENCE [LARGE SCALE GENOMIC DNA]</scope>
    <source>
        <strain evidence="5 6">2789STDY5834884</strain>
    </source>
</reference>
<dbReference type="Pfam" id="PF12833">
    <property type="entry name" value="HTH_18"/>
    <property type="match status" value="1"/>
</dbReference>
<proteinExistence type="predicted"/>
<evidence type="ECO:0000256" key="3">
    <source>
        <dbReference type="ARBA" id="ARBA00023163"/>
    </source>
</evidence>
<dbReference type="SUPFAM" id="SSF46689">
    <property type="entry name" value="Homeodomain-like"/>
    <property type="match status" value="2"/>
</dbReference>
<dbReference type="GO" id="GO:0043565">
    <property type="term" value="F:sequence-specific DNA binding"/>
    <property type="evidence" value="ECO:0007669"/>
    <property type="project" value="InterPro"/>
</dbReference>
<dbReference type="InterPro" id="IPR020449">
    <property type="entry name" value="Tscrpt_reg_AraC-type_HTH"/>
</dbReference>
<dbReference type="InterPro" id="IPR009057">
    <property type="entry name" value="Homeodomain-like_sf"/>
</dbReference>
<dbReference type="PANTHER" id="PTHR43280">
    <property type="entry name" value="ARAC-FAMILY TRANSCRIPTIONAL REGULATOR"/>
    <property type="match status" value="1"/>
</dbReference>
<evidence type="ECO:0000313" key="5">
    <source>
        <dbReference type="EMBL" id="CUP42234.1"/>
    </source>
</evidence>
<dbReference type="InterPro" id="IPR018060">
    <property type="entry name" value="HTH_AraC"/>
</dbReference>
<sequence length="252" mass="28931">MYKMKSDINFSLTHEMLENAENERIHTSYAQEKAILECVSNGDIHALENTYYSLPTTVYGKMTSSNSKLKLLFYASIANTTLVTRYAIEGGLNEETAFSLSDVYIRKMEQCTDVDALMKLNEQMAIEFTLRVAEAKKTQKNYYSPAISRVIDYIYHGKNKTLTLNQLASLVNLTPKYLSALFHKETGQTLTVFIHKVLIEKAQNLLAHSDYSLGEISNYLNFSSQSYFISIFKRYTGITPGQYRKMHRQISW</sequence>
<dbReference type="SMART" id="SM00342">
    <property type="entry name" value="HTH_ARAC"/>
    <property type="match status" value="1"/>
</dbReference>
<protein>
    <submittedName>
        <fullName evidence="5">Bacillibactin transport regulator</fullName>
    </submittedName>
</protein>
<name>A0A174N0N3_9FIRM</name>
<gene>
    <name evidence="5" type="primary">btr_3</name>
    <name evidence="5" type="ORF">ERS852497_02827</name>
</gene>
<evidence type="ECO:0000256" key="1">
    <source>
        <dbReference type="ARBA" id="ARBA00023015"/>
    </source>
</evidence>
<dbReference type="RefSeq" id="WP_055274644.1">
    <property type="nucleotide sequence ID" value="NZ_CZAJ01000045.1"/>
</dbReference>
<evidence type="ECO:0000256" key="2">
    <source>
        <dbReference type="ARBA" id="ARBA00023125"/>
    </source>
</evidence>
<dbReference type="PRINTS" id="PR00032">
    <property type="entry name" value="HTHARAC"/>
</dbReference>
<evidence type="ECO:0000259" key="4">
    <source>
        <dbReference type="PROSITE" id="PS01124"/>
    </source>
</evidence>
<keyword evidence="2" id="KW-0238">DNA-binding</keyword>
<accession>A0A174N0N3</accession>
<dbReference type="Proteomes" id="UP000095602">
    <property type="component" value="Unassembled WGS sequence"/>
</dbReference>
<feature type="domain" description="HTH araC/xylS-type" evidence="4">
    <location>
        <begin position="148"/>
        <end position="246"/>
    </location>
</feature>
<keyword evidence="3" id="KW-0804">Transcription</keyword>
<organism evidence="5 6">
    <name type="scientific">Agathobacter rectalis</name>
    <dbReference type="NCBI Taxonomy" id="39491"/>
    <lineage>
        <taxon>Bacteria</taxon>
        <taxon>Bacillati</taxon>
        <taxon>Bacillota</taxon>
        <taxon>Clostridia</taxon>
        <taxon>Lachnospirales</taxon>
        <taxon>Lachnospiraceae</taxon>
        <taxon>Agathobacter</taxon>
    </lineage>
</organism>
<keyword evidence="1" id="KW-0805">Transcription regulation</keyword>
<dbReference type="PROSITE" id="PS01124">
    <property type="entry name" value="HTH_ARAC_FAMILY_2"/>
    <property type="match status" value="1"/>
</dbReference>
<dbReference type="Gene3D" id="1.10.10.60">
    <property type="entry name" value="Homeodomain-like"/>
    <property type="match status" value="2"/>
</dbReference>
<dbReference type="AlphaFoldDB" id="A0A174N0N3"/>
<evidence type="ECO:0000313" key="6">
    <source>
        <dbReference type="Proteomes" id="UP000095602"/>
    </source>
</evidence>
<dbReference type="PANTHER" id="PTHR43280:SF2">
    <property type="entry name" value="HTH-TYPE TRANSCRIPTIONAL REGULATOR EXSA"/>
    <property type="match status" value="1"/>
</dbReference>
<dbReference type="EMBL" id="CZAJ01000045">
    <property type="protein sequence ID" value="CUP42234.1"/>
    <property type="molecule type" value="Genomic_DNA"/>
</dbReference>